<dbReference type="STRING" id="50990.A0A4Y7PF29"/>
<name>A0A4Y7PF29_9AGAM</name>
<dbReference type="VEuPathDB" id="FungiDB:BD410DRAFT_701531"/>
<evidence type="ECO:0000313" key="1">
    <source>
        <dbReference type="EMBL" id="TDL13641.1"/>
    </source>
</evidence>
<gene>
    <name evidence="1" type="ORF">BD410DRAFT_701531</name>
</gene>
<sequence>MAQTSTVFTLPLNGTKYVLTAINAEPLPALPTRLDHLPDTSAPRDTWRLHWAMAKYPQLPCIPATIRWDDPLLNRFAYNRSNMPIVSDSGSWRLCPKVTDSWLRFERALRFVAKELIAGCPNAWFPFESAFFPLPSNFGYRQSRTDRYHALQCAINSRDAFVPLMAWLTFLLTFYPSPDDSNSPWIKLLLQTGDVHPEWVEQM</sequence>
<dbReference type="AlphaFoldDB" id="A0A4Y7PF29"/>
<proteinExistence type="predicted"/>
<evidence type="ECO:0000313" key="2">
    <source>
        <dbReference type="Proteomes" id="UP000294933"/>
    </source>
</evidence>
<feature type="non-terminal residue" evidence="1">
    <location>
        <position position="203"/>
    </location>
</feature>
<keyword evidence="2" id="KW-1185">Reference proteome</keyword>
<dbReference type="OrthoDB" id="3268696at2759"/>
<organism evidence="1 2">
    <name type="scientific">Rickenella mellea</name>
    <dbReference type="NCBI Taxonomy" id="50990"/>
    <lineage>
        <taxon>Eukaryota</taxon>
        <taxon>Fungi</taxon>
        <taxon>Dikarya</taxon>
        <taxon>Basidiomycota</taxon>
        <taxon>Agaricomycotina</taxon>
        <taxon>Agaricomycetes</taxon>
        <taxon>Hymenochaetales</taxon>
        <taxon>Rickenellaceae</taxon>
        <taxon>Rickenella</taxon>
    </lineage>
</organism>
<reference evidence="1 2" key="1">
    <citation type="submission" date="2018-06" db="EMBL/GenBank/DDBJ databases">
        <title>A transcriptomic atlas of mushroom development highlights an independent origin of complex multicellularity.</title>
        <authorList>
            <consortium name="DOE Joint Genome Institute"/>
            <person name="Krizsan K."/>
            <person name="Almasi E."/>
            <person name="Merenyi Z."/>
            <person name="Sahu N."/>
            <person name="Viragh M."/>
            <person name="Koszo T."/>
            <person name="Mondo S."/>
            <person name="Kiss B."/>
            <person name="Balint B."/>
            <person name="Kues U."/>
            <person name="Barry K."/>
            <person name="Hegedus J.C."/>
            <person name="Henrissat B."/>
            <person name="Johnson J."/>
            <person name="Lipzen A."/>
            <person name="Ohm R."/>
            <person name="Nagy I."/>
            <person name="Pangilinan J."/>
            <person name="Yan J."/>
            <person name="Xiong Y."/>
            <person name="Grigoriev I.V."/>
            <person name="Hibbett D.S."/>
            <person name="Nagy L.G."/>
        </authorList>
    </citation>
    <scope>NUCLEOTIDE SEQUENCE [LARGE SCALE GENOMIC DNA]</scope>
    <source>
        <strain evidence="1 2">SZMC22713</strain>
    </source>
</reference>
<dbReference type="EMBL" id="ML170512">
    <property type="protein sequence ID" value="TDL13641.1"/>
    <property type="molecule type" value="Genomic_DNA"/>
</dbReference>
<protein>
    <submittedName>
        <fullName evidence="1">Uncharacterized protein</fullName>
    </submittedName>
</protein>
<accession>A0A4Y7PF29</accession>
<dbReference type="Proteomes" id="UP000294933">
    <property type="component" value="Unassembled WGS sequence"/>
</dbReference>